<accession>A0A7R9GKD0</accession>
<dbReference type="OrthoDB" id="10247839at2759"/>
<gene>
    <name evidence="1" type="ORF">NMOB1V02_LOCUS13220</name>
</gene>
<reference evidence="1" key="1">
    <citation type="submission" date="2020-11" db="EMBL/GenBank/DDBJ databases">
        <authorList>
            <person name="Tran Van P."/>
        </authorList>
    </citation>
    <scope>NUCLEOTIDE SEQUENCE</scope>
</reference>
<evidence type="ECO:0000313" key="2">
    <source>
        <dbReference type="Proteomes" id="UP000678499"/>
    </source>
</evidence>
<proteinExistence type="predicted"/>
<sequence>MQLTLTQNETDWLLADTEMNGVVFAKYQHLLMNMIKRVDPNAVAYITRFSRATSTLKKP</sequence>
<protein>
    <submittedName>
        <fullName evidence="1">Uncharacterized protein</fullName>
    </submittedName>
</protein>
<evidence type="ECO:0000313" key="1">
    <source>
        <dbReference type="EMBL" id="CAD7285618.1"/>
    </source>
</evidence>
<dbReference type="Proteomes" id="UP000678499">
    <property type="component" value="Unassembled WGS sequence"/>
</dbReference>
<dbReference type="EMBL" id="OA899889">
    <property type="protein sequence ID" value="CAD7285618.1"/>
    <property type="molecule type" value="Genomic_DNA"/>
</dbReference>
<keyword evidence="2" id="KW-1185">Reference proteome</keyword>
<feature type="non-terminal residue" evidence="1">
    <location>
        <position position="59"/>
    </location>
</feature>
<organism evidence="1">
    <name type="scientific">Notodromas monacha</name>
    <dbReference type="NCBI Taxonomy" id="399045"/>
    <lineage>
        <taxon>Eukaryota</taxon>
        <taxon>Metazoa</taxon>
        <taxon>Ecdysozoa</taxon>
        <taxon>Arthropoda</taxon>
        <taxon>Crustacea</taxon>
        <taxon>Oligostraca</taxon>
        <taxon>Ostracoda</taxon>
        <taxon>Podocopa</taxon>
        <taxon>Podocopida</taxon>
        <taxon>Cypridocopina</taxon>
        <taxon>Cypridoidea</taxon>
        <taxon>Cyprididae</taxon>
        <taxon>Notodromas</taxon>
    </lineage>
</organism>
<name>A0A7R9GKD0_9CRUS</name>
<dbReference type="EMBL" id="CAJPEX010017852">
    <property type="protein sequence ID" value="CAG0925770.1"/>
    <property type="molecule type" value="Genomic_DNA"/>
</dbReference>
<dbReference type="AlphaFoldDB" id="A0A7R9GKD0"/>